<feature type="transmembrane region" description="Helical" evidence="1">
    <location>
        <begin position="33"/>
        <end position="55"/>
    </location>
</feature>
<organism evidence="2 3">
    <name type="scientific">Senna tora</name>
    <dbReference type="NCBI Taxonomy" id="362788"/>
    <lineage>
        <taxon>Eukaryota</taxon>
        <taxon>Viridiplantae</taxon>
        <taxon>Streptophyta</taxon>
        <taxon>Embryophyta</taxon>
        <taxon>Tracheophyta</taxon>
        <taxon>Spermatophyta</taxon>
        <taxon>Magnoliopsida</taxon>
        <taxon>eudicotyledons</taxon>
        <taxon>Gunneridae</taxon>
        <taxon>Pentapetalae</taxon>
        <taxon>rosids</taxon>
        <taxon>fabids</taxon>
        <taxon>Fabales</taxon>
        <taxon>Fabaceae</taxon>
        <taxon>Caesalpinioideae</taxon>
        <taxon>Cassia clade</taxon>
        <taxon>Senna</taxon>
    </lineage>
</organism>
<evidence type="ECO:0000313" key="3">
    <source>
        <dbReference type="Proteomes" id="UP000634136"/>
    </source>
</evidence>
<evidence type="ECO:0000256" key="1">
    <source>
        <dbReference type="SAM" id="Phobius"/>
    </source>
</evidence>
<gene>
    <name evidence="2" type="ORF">G2W53_033157</name>
</gene>
<accession>A0A834WAR8</accession>
<keyword evidence="1" id="KW-0812">Transmembrane</keyword>
<protein>
    <submittedName>
        <fullName evidence="2">Inactive rhomboid protein</fullName>
    </submittedName>
</protein>
<dbReference type="AlphaFoldDB" id="A0A834WAR8"/>
<name>A0A834WAR8_9FABA</name>
<keyword evidence="1" id="KW-1133">Transmembrane helix</keyword>
<feature type="transmembrane region" description="Helical" evidence="1">
    <location>
        <begin position="96"/>
        <end position="120"/>
    </location>
</feature>
<comment type="caution">
    <text evidence="2">The sequence shown here is derived from an EMBL/GenBank/DDBJ whole genome shotgun (WGS) entry which is preliminary data.</text>
</comment>
<reference evidence="2" key="1">
    <citation type="submission" date="2020-09" db="EMBL/GenBank/DDBJ databases">
        <title>Genome-Enabled Discovery of Anthraquinone Biosynthesis in Senna tora.</title>
        <authorList>
            <person name="Kang S.-H."/>
            <person name="Pandey R.P."/>
            <person name="Lee C.-M."/>
            <person name="Sim J.-S."/>
            <person name="Jeong J.-T."/>
            <person name="Choi B.-S."/>
            <person name="Jung M."/>
            <person name="Ginzburg D."/>
            <person name="Zhao K."/>
            <person name="Won S.Y."/>
            <person name="Oh T.-J."/>
            <person name="Yu Y."/>
            <person name="Kim N.-H."/>
            <person name="Lee O.R."/>
            <person name="Lee T.-H."/>
            <person name="Bashyal P."/>
            <person name="Kim T.-S."/>
            <person name="Lee W.-H."/>
            <person name="Kawkins C."/>
            <person name="Kim C.-K."/>
            <person name="Kim J.S."/>
            <person name="Ahn B.O."/>
            <person name="Rhee S.Y."/>
            <person name="Sohng J.K."/>
        </authorList>
    </citation>
    <scope>NUCLEOTIDE SEQUENCE</scope>
    <source>
        <tissue evidence="2">Leaf</tissue>
    </source>
</reference>
<sequence length="125" mass="14320">MKNVTDWKEIYDFNVLEPTFVPESHSVFADQALASHLFTLIQRFLIVAVIGVAVVESRKNYQICQLKKSVQLKDEVLSSMQQKLDNLCEQLKEHSFFNGLCAILLNVVWLFLCLLCPQFGLRASL</sequence>
<keyword evidence="3" id="KW-1185">Reference proteome</keyword>
<keyword evidence="1" id="KW-0472">Membrane</keyword>
<dbReference type="PANTHER" id="PTHR35507">
    <property type="entry name" value="OS09G0488600 PROTEIN"/>
    <property type="match status" value="1"/>
</dbReference>
<dbReference type="OrthoDB" id="1894403at2759"/>
<dbReference type="EMBL" id="JAAIUW010000010">
    <property type="protein sequence ID" value="KAF7812181.1"/>
    <property type="molecule type" value="Genomic_DNA"/>
</dbReference>
<proteinExistence type="predicted"/>
<dbReference type="Proteomes" id="UP000634136">
    <property type="component" value="Unassembled WGS sequence"/>
</dbReference>
<evidence type="ECO:0000313" key="2">
    <source>
        <dbReference type="EMBL" id="KAF7812181.1"/>
    </source>
</evidence>
<dbReference type="PANTHER" id="PTHR35507:SF1">
    <property type="entry name" value="TMF_TATA_BD DOMAIN-CONTAINING PROTEIN"/>
    <property type="match status" value="1"/>
</dbReference>